<dbReference type="EMBL" id="CM007372">
    <property type="protein sequence ID" value="OIV99827.1"/>
    <property type="molecule type" value="Genomic_DNA"/>
</dbReference>
<dbReference type="KEGG" id="lang:109361722"/>
<evidence type="ECO:0000259" key="1">
    <source>
        <dbReference type="Pfam" id="PF05703"/>
    </source>
</evidence>
<feature type="domain" description="Pleckstrin-like plant" evidence="2">
    <location>
        <begin position="279"/>
        <end position="378"/>
    </location>
</feature>
<dbReference type="InterPro" id="IPR040269">
    <property type="entry name" value="VAB"/>
</dbReference>
<dbReference type="InterPro" id="IPR008546">
    <property type="entry name" value="VAN3-bd-like_auxin_canal"/>
</dbReference>
<evidence type="ECO:0000259" key="2">
    <source>
        <dbReference type="Pfam" id="PF08458"/>
    </source>
</evidence>
<dbReference type="PANTHER" id="PTHR31351:SF25">
    <property type="entry name" value="AUXIN CANALIZATION PROTEIN (DUF828)"/>
    <property type="match status" value="1"/>
</dbReference>
<dbReference type="AlphaFoldDB" id="A0A4P1R213"/>
<reference evidence="3 4" key="1">
    <citation type="journal article" date="2017" name="Plant Biotechnol. J.">
        <title>A comprehensive draft genome sequence for lupin (Lupinus angustifolius), an emerging health food: insights into plant-microbe interactions and legume evolution.</title>
        <authorList>
            <person name="Hane J.K."/>
            <person name="Ming Y."/>
            <person name="Kamphuis L.G."/>
            <person name="Nelson M.N."/>
            <person name="Garg G."/>
            <person name="Atkins C.A."/>
            <person name="Bayer P.E."/>
            <person name="Bravo A."/>
            <person name="Bringans S."/>
            <person name="Cannon S."/>
            <person name="Edwards D."/>
            <person name="Foley R."/>
            <person name="Gao L.L."/>
            <person name="Harrison M.J."/>
            <person name="Huang W."/>
            <person name="Hurgobin B."/>
            <person name="Li S."/>
            <person name="Liu C.W."/>
            <person name="McGrath A."/>
            <person name="Morahan G."/>
            <person name="Murray J."/>
            <person name="Weller J."/>
            <person name="Jian J."/>
            <person name="Singh K.B."/>
        </authorList>
    </citation>
    <scope>NUCLEOTIDE SEQUENCE [LARGE SCALE GENOMIC DNA]</scope>
    <source>
        <strain evidence="4">cv. Tanjil</strain>
        <tissue evidence="3">Whole plant</tissue>
    </source>
</reference>
<evidence type="ECO:0000313" key="4">
    <source>
        <dbReference type="Proteomes" id="UP000188354"/>
    </source>
</evidence>
<evidence type="ECO:0008006" key="5">
    <source>
        <dbReference type="Google" id="ProtNLM"/>
    </source>
</evidence>
<keyword evidence="4" id="KW-1185">Reference proteome</keyword>
<dbReference type="Pfam" id="PF08458">
    <property type="entry name" value="PH_2"/>
    <property type="match status" value="1"/>
</dbReference>
<evidence type="ECO:0000313" key="3">
    <source>
        <dbReference type="EMBL" id="OIV99827.1"/>
    </source>
</evidence>
<organism evidence="3 4">
    <name type="scientific">Lupinus angustifolius</name>
    <name type="common">Narrow-leaved blue lupine</name>
    <dbReference type="NCBI Taxonomy" id="3871"/>
    <lineage>
        <taxon>Eukaryota</taxon>
        <taxon>Viridiplantae</taxon>
        <taxon>Streptophyta</taxon>
        <taxon>Embryophyta</taxon>
        <taxon>Tracheophyta</taxon>
        <taxon>Spermatophyta</taxon>
        <taxon>Magnoliopsida</taxon>
        <taxon>eudicotyledons</taxon>
        <taxon>Gunneridae</taxon>
        <taxon>Pentapetalae</taxon>
        <taxon>rosids</taxon>
        <taxon>fabids</taxon>
        <taxon>Fabales</taxon>
        <taxon>Fabaceae</taxon>
        <taxon>Papilionoideae</taxon>
        <taxon>50 kb inversion clade</taxon>
        <taxon>genistoids sensu lato</taxon>
        <taxon>core genistoids</taxon>
        <taxon>Genisteae</taxon>
        <taxon>Lupinus</taxon>
    </lineage>
</organism>
<dbReference type="PANTHER" id="PTHR31351">
    <property type="entry name" value="EXPRESSED PROTEIN"/>
    <property type="match status" value="1"/>
</dbReference>
<dbReference type="OrthoDB" id="786244at2759"/>
<name>A0A4P1R213_LUPAN</name>
<protein>
    <recommendedName>
        <fullName evidence="5">PH domain-containing protein</fullName>
    </recommendedName>
</protein>
<feature type="domain" description="VAN3-binding protein-like auxin canalisation" evidence="1">
    <location>
        <begin position="15"/>
        <end position="257"/>
    </location>
</feature>
<accession>A0A4P1R213</accession>
<dbReference type="Gramene" id="OIV99827">
    <property type="protein sequence ID" value="OIV99827"/>
    <property type="gene ID" value="TanjilG_26165"/>
</dbReference>
<dbReference type="STRING" id="3871.A0A4P1R213"/>
<sequence length="389" mass="43294">MASSDFNLFPSDAYPETMDILSHAWCNFAVQTLQPQPQHGSVVLVDNTMKQLDPASPIINDHLTMEKSARMDDADFRSLPGWKTNDVKSWIWMQQAMHPELNYNSGFRNKLMSWKQIIPLKSVSIKKWFKEIKLKRKEEQRLQRAEMHAALSIAGVAAALAAVAAQNSENESNEDKDSAIASASALVAAHCAKVAEAMGIKKEQLGSVIGSAISGTSATHILTLTAAAATSLKGAATLKARSGCKIKLNGGVPFLPIQDNNELDFDFEKGRCILAQGAELYVETPEGKYMPRSVCIILNSEAKVVLMMRKQNLFKSKKESIVLNLHAQLYKDSETNEADTCYLIVLRTRGGNFKLDMANDYRCYKTWVTTINHMLRISSSFAKYELQFY</sequence>
<dbReference type="InterPro" id="IPR013666">
    <property type="entry name" value="PH_pln"/>
</dbReference>
<proteinExistence type="predicted"/>
<dbReference type="Proteomes" id="UP000188354">
    <property type="component" value="Chromosome LG12"/>
</dbReference>
<gene>
    <name evidence="3" type="ORF">TanjilG_26165</name>
</gene>
<dbReference type="Pfam" id="PF05703">
    <property type="entry name" value="Auxin_canalis"/>
    <property type="match status" value="1"/>
</dbReference>